<feature type="domain" description="DNA polymerase III delta N-terminal" evidence="10">
    <location>
        <begin position="23"/>
        <end position="128"/>
    </location>
</feature>
<dbReference type="PANTHER" id="PTHR34388:SF1">
    <property type="entry name" value="DNA POLYMERASE III SUBUNIT DELTA"/>
    <property type="match status" value="1"/>
</dbReference>
<protein>
    <recommendedName>
        <fullName evidence="2 9">DNA polymerase III subunit delta</fullName>
        <ecNumber evidence="1 9">2.7.7.7</ecNumber>
    </recommendedName>
</protein>
<evidence type="ECO:0000259" key="11">
    <source>
        <dbReference type="Pfam" id="PF14840"/>
    </source>
</evidence>
<evidence type="ECO:0000256" key="6">
    <source>
        <dbReference type="ARBA" id="ARBA00022932"/>
    </source>
</evidence>
<dbReference type="Gene3D" id="3.40.50.300">
    <property type="entry name" value="P-loop containing nucleotide triphosphate hydrolases"/>
    <property type="match status" value="1"/>
</dbReference>
<dbReference type="AlphaFoldDB" id="A0A1I6GL86"/>
<dbReference type="InterPro" id="IPR032780">
    <property type="entry name" value="DNA_pol3_delt_C"/>
</dbReference>
<dbReference type="SUPFAM" id="SSF52540">
    <property type="entry name" value="P-loop containing nucleoside triphosphate hydrolases"/>
    <property type="match status" value="1"/>
</dbReference>
<evidence type="ECO:0000256" key="1">
    <source>
        <dbReference type="ARBA" id="ARBA00012417"/>
    </source>
</evidence>
<dbReference type="SUPFAM" id="SSF48019">
    <property type="entry name" value="post-AAA+ oligomerization domain-like"/>
    <property type="match status" value="1"/>
</dbReference>
<feature type="domain" description="DNA polymerase III subunit delta C-terminal" evidence="11">
    <location>
        <begin position="217"/>
        <end position="328"/>
    </location>
</feature>
<dbReference type="GO" id="GO:0006261">
    <property type="term" value="P:DNA-templated DNA replication"/>
    <property type="evidence" value="ECO:0007669"/>
    <property type="project" value="TreeGrafter"/>
</dbReference>
<keyword evidence="6" id="KW-0239">DNA-directed DNA polymerase</keyword>
<evidence type="ECO:0000256" key="3">
    <source>
        <dbReference type="ARBA" id="ARBA00022679"/>
    </source>
</evidence>
<dbReference type="GO" id="GO:0003677">
    <property type="term" value="F:DNA binding"/>
    <property type="evidence" value="ECO:0007669"/>
    <property type="project" value="InterPro"/>
</dbReference>
<dbReference type="CDD" id="cd18138">
    <property type="entry name" value="HLD_clamp_pol_III_delta"/>
    <property type="match status" value="1"/>
</dbReference>
<dbReference type="InterPro" id="IPR027417">
    <property type="entry name" value="P-loop_NTPase"/>
</dbReference>
<dbReference type="Pfam" id="PF14840">
    <property type="entry name" value="DNA_pol3_delt_C"/>
    <property type="match status" value="1"/>
</dbReference>
<evidence type="ECO:0000313" key="12">
    <source>
        <dbReference type="EMBL" id="SFR42916.1"/>
    </source>
</evidence>
<evidence type="ECO:0000313" key="13">
    <source>
        <dbReference type="Proteomes" id="UP000199424"/>
    </source>
</evidence>
<dbReference type="EMBL" id="FOYU01000001">
    <property type="protein sequence ID" value="SFR42916.1"/>
    <property type="molecule type" value="Genomic_DNA"/>
</dbReference>
<evidence type="ECO:0000256" key="2">
    <source>
        <dbReference type="ARBA" id="ARBA00017703"/>
    </source>
</evidence>
<sequence>MQLTPTQLQDQFSQSGLPAVICVFGDAPLLIDDALQQLRKIARQQGIDERERHLQDSQFDWRLLRDQSASFSLFSSKKLVELELPEGKPGRDGADALRQYAQAPLEDQILIIIGPKLKQEQLKSKWYQDLVSAGPVVSANSPDRASLPRFIQQRAQRYRLQLNAEATQLLTSWFEGNLLALDQELQKLALSDLPQPISADSIQQAAQDQSRFNVFALQEAILHADLNNALHRLARLLEDDVEEAILNWMLQREWQLVCTLQQADNFADACRKNGVWRNQEGSYRNFCQRMTAPAISKAAELLTRLEYAFKRDSGEDYGTLATHLVTLYCQPDAVSRLPQ</sequence>
<accession>A0A1I6GL86</accession>
<evidence type="ECO:0000256" key="9">
    <source>
        <dbReference type="NCBIfam" id="TIGR01128"/>
    </source>
</evidence>
<dbReference type="Gene3D" id="1.20.272.10">
    <property type="match status" value="1"/>
</dbReference>
<dbReference type="GO" id="GO:0009360">
    <property type="term" value="C:DNA polymerase III complex"/>
    <property type="evidence" value="ECO:0007669"/>
    <property type="project" value="UniProtKB-UniRule"/>
</dbReference>
<evidence type="ECO:0000256" key="8">
    <source>
        <dbReference type="ARBA" id="ARBA00049244"/>
    </source>
</evidence>
<dbReference type="InterPro" id="IPR010372">
    <property type="entry name" value="DNA_pol3_delta_N"/>
</dbReference>
<keyword evidence="4" id="KW-0548">Nucleotidyltransferase</keyword>
<evidence type="ECO:0000256" key="4">
    <source>
        <dbReference type="ARBA" id="ARBA00022695"/>
    </source>
</evidence>
<dbReference type="Pfam" id="PF06144">
    <property type="entry name" value="DNA_pol3_delta"/>
    <property type="match status" value="1"/>
</dbReference>
<dbReference type="Gene3D" id="1.10.8.60">
    <property type="match status" value="1"/>
</dbReference>
<name>A0A1I6GL86_9GAMM</name>
<evidence type="ECO:0000259" key="10">
    <source>
        <dbReference type="Pfam" id="PF06144"/>
    </source>
</evidence>
<dbReference type="InterPro" id="IPR005790">
    <property type="entry name" value="DNA_polIII_delta"/>
</dbReference>
<dbReference type="NCBIfam" id="TIGR01128">
    <property type="entry name" value="holA"/>
    <property type="match status" value="1"/>
</dbReference>
<dbReference type="GO" id="GO:0003887">
    <property type="term" value="F:DNA-directed DNA polymerase activity"/>
    <property type="evidence" value="ECO:0007669"/>
    <property type="project" value="UniProtKB-UniRule"/>
</dbReference>
<keyword evidence="13" id="KW-1185">Reference proteome</keyword>
<proteinExistence type="inferred from homology"/>
<evidence type="ECO:0000256" key="7">
    <source>
        <dbReference type="ARBA" id="ARBA00034754"/>
    </source>
</evidence>
<keyword evidence="3" id="KW-0808">Transferase</keyword>
<comment type="similarity">
    <text evidence="7">Belongs to the DNA polymerase HolA subunit family.</text>
</comment>
<gene>
    <name evidence="12" type="ORF">SAMN04488070_0889</name>
</gene>
<dbReference type="PANTHER" id="PTHR34388">
    <property type="entry name" value="DNA POLYMERASE III SUBUNIT DELTA"/>
    <property type="match status" value="1"/>
</dbReference>
<keyword evidence="5" id="KW-0235">DNA replication</keyword>
<dbReference type="EC" id="2.7.7.7" evidence="1 9"/>
<dbReference type="RefSeq" id="WP_092855654.1">
    <property type="nucleotide sequence ID" value="NZ_FOYU01000001.1"/>
</dbReference>
<dbReference type="InterPro" id="IPR008921">
    <property type="entry name" value="DNA_pol3_clamp-load_cplx_C"/>
</dbReference>
<comment type="catalytic activity">
    <reaction evidence="8">
        <text>DNA(n) + a 2'-deoxyribonucleoside 5'-triphosphate = DNA(n+1) + diphosphate</text>
        <dbReference type="Rhea" id="RHEA:22508"/>
        <dbReference type="Rhea" id="RHEA-COMP:17339"/>
        <dbReference type="Rhea" id="RHEA-COMP:17340"/>
        <dbReference type="ChEBI" id="CHEBI:33019"/>
        <dbReference type="ChEBI" id="CHEBI:61560"/>
        <dbReference type="ChEBI" id="CHEBI:173112"/>
        <dbReference type="EC" id="2.7.7.7"/>
    </reaction>
</comment>
<evidence type="ECO:0000256" key="5">
    <source>
        <dbReference type="ARBA" id="ARBA00022705"/>
    </source>
</evidence>
<organism evidence="12 13">
    <name type="scientific">Pseudidiomarina maritima</name>
    <dbReference type="NCBI Taxonomy" id="519453"/>
    <lineage>
        <taxon>Bacteria</taxon>
        <taxon>Pseudomonadati</taxon>
        <taxon>Pseudomonadota</taxon>
        <taxon>Gammaproteobacteria</taxon>
        <taxon>Alteromonadales</taxon>
        <taxon>Idiomarinaceae</taxon>
        <taxon>Pseudidiomarina</taxon>
    </lineage>
</organism>
<dbReference type="Proteomes" id="UP000199424">
    <property type="component" value="Unassembled WGS sequence"/>
</dbReference>
<reference evidence="13" key="1">
    <citation type="submission" date="2016-10" db="EMBL/GenBank/DDBJ databases">
        <authorList>
            <person name="Varghese N."/>
            <person name="Submissions S."/>
        </authorList>
    </citation>
    <scope>NUCLEOTIDE SEQUENCE [LARGE SCALE GENOMIC DNA]</scope>
    <source>
        <strain evidence="13">CGMCC 1.7285</strain>
    </source>
</reference>